<proteinExistence type="predicted"/>
<evidence type="ECO:0000313" key="2">
    <source>
        <dbReference type="EMBL" id="GAA1904281.1"/>
    </source>
</evidence>
<feature type="compositionally biased region" description="Acidic residues" evidence="1">
    <location>
        <begin position="9"/>
        <end position="20"/>
    </location>
</feature>
<evidence type="ECO:0000256" key="1">
    <source>
        <dbReference type="SAM" id="MobiDB-lite"/>
    </source>
</evidence>
<sequence>MSVNPTEPESMDELPEEENGFPEAPAEVPAEDAAEQRADLLPHHGTPPPGQEVEEADPADVQEQALAVEYDDDEYDR</sequence>
<dbReference type="EMBL" id="BAAAMJ010000010">
    <property type="protein sequence ID" value="GAA1904281.1"/>
    <property type="molecule type" value="Genomic_DNA"/>
</dbReference>
<evidence type="ECO:0008006" key="4">
    <source>
        <dbReference type="Google" id="ProtNLM"/>
    </source>
</evidence>
<accession>A0ABP5A8E4</accession>
<gene>
    <name evidence="2" type="ORF">GCM10009716_12760</name>
</gene>
<dbReference type="RefSeq" id="WP_344259524.1">
    <property type="nucleotide sequence ID" value="NZ_BAAAMJ010000010.1"/>
</dbReference>
<dbReference type="Proteomes" id="UP001501303">
    <property type="component" value="Unassembled WGS sequence"/>
</dbReference>
<name>A0ABP5A8E4_9ACTN</name>
<evidence type="ECO:0000313" key="3">
    <source>
        <dbReference type="Proteomes" id="UP001501303"/>
    </source>
</evidence>
<feature type="region of interest" description="Disordered" evidence="1">
    <location>
        <begin position="1"/>
        <end position="77"/>
    </location>
</feature>
<reference evidence="3" key="1">
    <citation type="journal article" date="2019" name="Int. J. Syst. Evol. Microbiol.">
        <title>The Global Catalogue of Microorganisms (GCM) 10K type strain sequencing project: providing services to taxonomists for standard genome sequencing and annotation.</title>
        <authorList>
            <consortium name="The Broad Institute Genomics Platform"/>
            <consortium name="The Broad Institute Genome Sequencing Center for Infectious Disease"/>
            <person name="Wu L."/>
            <person name="Ma J."/>
        </authorList>
    </citation>
    <scope>NUCLEOTIDE SEQUENCE [LARGE SCALE GENOMIC DNA]</scope>
    <source>
        <strain evidence="3">JCM 13581</strain>
    </source>
</reference>
<comment type="caution">
    <text evidence="2">The sequence shown here is derived from an EMBL/GenBank/DDBJ whole genome shotgun (WGS) entry which is preliminary data.</text>
</comment>
<protein>
    <recommendedName>
        <fullName evidence="4">DUF5709 domain-containing protein</fullName>
    </recommendedName>
</protein>
<keyword evidence="3" id="KW-1185">Reference proteome</keyword>
<organism evidence="2 3">
    <name type="scientific">Streptomyces sodiiphilus</name>
    <dbReference type="NCBI Taxonomy" id="226217"/>
    <lineage>
        <taxon>Bacteria</taxon>
        <taxon>Bacillati</taxon>
        <taxon>Actinomycetota</taxon>
        <taxon>Actinomycetes</taxon>
        <taxon>Kitasatosporales</taxon>
        <taxon>Streptomycetaceae</taxon>
        <taxon>Streptomyces</taxon>
    </lineage>
</organism>